<dbReference type="InterPro" id="IPR022183">
    <property type="entry name" value="DUF3710"/>
</dbReference>
<comment type="caution">
    <text evidence="2">The sequence shown here is derived from an EMBL/GenBank/DDBJ whole genome shotgun (WGS) entry which is preliminary data.</text>
</comment>
<dbReference type="EMBL" id="JBHSQW010000015">
    <property type="protein sequence ID" value="MFC5994100.1"/>
    <property type="molecule type" value="Genomic_DNA"/>
</dbReference>
<name>A0ABW1J179_9PSEU</name>
<evidence type="ECO:0000256" key="1">
    <source>
        <dbReference type="SAM" id="MobiDB-lite"/>
    </source>
</evidence>
<dbReference type="Proteomes" id="UP001596302">
    <property type="component" value="Unassembled WGS sequence"/>
</dbReference>
<feature type="compositionally biased region" description="Low complexity" evidence="1">
    <location>
        <begin position="277"/>
        <end position="290"/>
    </location>
</feature>
<reference evidence="3" key="1">
    <citation type="journal article" date="2019" name="Int. J. Syst. Evol. Microbiol.">
        <title>The Global Catalogue of Microorganisms (GCM) 10K type strain sequencing project: providing services to taxonomists for standard genome sequencing and annotation.</title>
        <authorList>
            <consortium name="The Broad Institute Genomics Platform"/>
            <consortium name="The Broad Institute Genome Sequencing Center for Infectious Disease"/>
            <person name="Wu L."/>
            <person name="Ma J."/>
        </authorList>
    </citation>
    <scope>NUCLEOTIDE SEQUENCE [LARGE SCALE GENOMIC DNA]</scope>
    <source>
        <strain evidence="3">CCM 8391</strain>
    </source>
</reference>
<sequence length="407" mass="42773">MARRDRSILDGFGPIDVAPGAVAVDEAAERPRFGPFDVDELDLDDDPEARTDFGALRLAVPGRGAVTVEPTANGRLQAVHVALPEGRLSVSALAAPRSSRLWPELVKEIEASLRDGGAQVRSFQGDWGRELRAHTQGASSVFVGVDGPRWMLYGVATGPVQHAVDLDAELRRMLRGTVVVRGRAPYPPRTVLPLELPAHLKEQQEAAAKAAQAEAVELAAPVPTDPQPQLVPDSAAPDRVPAAAGAAAAAPDPETTSLLPKVTPAQPRPGGRRRRAAGPGVVPFRPPAGARPGGRRRAPEPVVAEVPTTMFPARPHPAGPDPAAGTDADSVPTGPMPVLTSSAATPTPARRGRHARPDDEEAAVSSAPWPGQGAQPALAYLADDPTVRFAALERESGRHRRPGHRHN</sequence>
<evidence type="ECO:0000313" key="2">
    <source>
        <dbReference type="EMBL" id="MFC5994100.1"/>
    </source>
</evidence>
<evidence type="ECO:0000313" key="3">
    <source>
        <dbReference type="Proteomes" id="UP001596302"/>
    </source>
</evidence>
<accession>A0ABW1J179</accession>
<feature type="compositionally biased region" description="Low complexity" evidence="1">
    <location>
        <begin position="232"/>
        <end position="253"/>
    </location>
</feature>
<feature type="region of interest" description="Disordered" evidence="1">
    <location>
        <begin position="223"/>
        <end position="377"/>
    </location>
</feature>
<protein>
    <submittedName>
        <fullName evidence="2">DUF3710 domain-containing protein</fullName>
    </submittedName>
</protein>
<dbReference type="RefSeq" id="WP_379584140.1">
    <property type="nucleotide sequence ID" value="NZ_JBHSQW010000015.1"/>
</dbReference>
<dbReference type="Pfam" id="PF12502">
    <property type="entry name" value="DUF3710"/>
    <property type="match status" value="1"/>
</dbReference>
<gene>
    <name evidence="2" type="ORF">ACFQE5_07730</name>
</gene>
<keyword evidence="3" id="KW-1185">Reference proteome</keyword>
<organism evidence="2 3">
    <name type="scientific">Pseudonocardia hispaniensis</name>
    <dbReference type="NCBI Taxonomy" id="904933"/>
    <lineage>
        <taxon>Bacteria</taxon>
        <taxon>Bacillati</taxon>
        <taxon>Actinomycetota</taxon>
        <taxon>Actinomycetes</taxon>
        <taxon>Pseudonocardiales</taxon>
        <taxon>Pseudonocardiaceae</taxon>
        <taxon>Pseudonocardia</taxon>
    </lineage>
</organism>
<proteinExistence type="predicted"/>